<dbReference type="AlphaFoldDB" id="L0EE72"/>
<dbReference type="GO" id="GO:0071555">
    <property type="term" value="P:cell wall organization"/>
    <property type="evidence" value="ECO:0007669"/>
    <property type="project" value="UniProtKB-KW"/>
</dbReference>
<dbReference type="RefSeq" id="WP_015255332.1">
    <property type="nucleotide sequence ID" value="NC_019897.1"/>
</dbReference>
<evidence type="ECO:0000256" key="1">
    <source>
        <dbReference type="ARBA" id="ARBA00022475"/>
    </source>
</evidence>
<dbReference type="STRING" id="717605.Theco_2484"/>
<protein>
    <recommendedName>
        <fullName evidence="7">Endolytic murein transglycosylase</fullName>
        <ecNumber evidence="7">4.2.2.29</ecNumber>
    </recommendedName>
    <alternativeName>
        <fullName evidence="7">Peptidoglycan lytic transglycosylase</fullName>
    </alternativeName>
    <alternativeName>
        <fullName evidence="7">Peptidoglycan polymerization terminase</fullName>
    </alternativeName>
</protein>
<keyword evidence="3 7" id="KW-1133">Transmembrane helix</keyword>
<comment type="subcellular location">
    <subcellularLocation>
        <location evidence="7">Cell inner membrane</location>
        <topology evidence="7">Single-pass membrane protein</topology>
    </subcellularLocation>
</comment>
<feature type="site" description="Important for catalytic activity" evidence="7">
    <location>
        <position position="254"/>
    </location>
</feature>
<dbReference type="PANTHER" id="PTHR30518:SF2">
    <property type="entry name" value="ENDOLYTIC MUREIN TRANSGLYCOSYLASE"/>
    <property type="match status" value="1"/>
</dbReference>
<dbReference type="EMBL" id="CP003255">
    <property type="protein sequence ID" value="AGA58588.1"/>
    <property type="molecule type" value="Genomic_DNA"/>
</dbReference>
<dbReference type="Gene3D" id="3.30.1490.480">
    <property type="entry name" value="Endolytic murein transglycosylase"/>
    <property type="match status" value="2"/>
</dbReference>
<dbReference type="HOGENOM" id="CLU_025574_2_2_9"/>
<accession>L0EE72</accession>
<dbReference type="Gene3D" id="3.30.160.60">
    <property type="entry name" value="Classic Zinc Finger"/>
    <property type="match status" value="1"/>
</dbReference>
<keyword evidence="1 7" id="KW-1003">Cell membrane</keyword>
<keyword evidence="6 7" id="KW-0961">Cell wall biogenesis/degradation</keyword>
<keyword evidence="2 7" id="KW-0812">Transmembrane</keyword>
<keyword evidence="4 7" id="KW-0472">Membrane</keyword>
<sequence length="378" mass="42056">MSDHIQAEPTGTDGRVRMPIPKWRITMWVILSLLLLMAAGIGGVALYIWNGLKPTAAGEPVRIEIPSGTSAFRTAELLEDYGIIRSAFLFKYYLHFKDQGDHFQAGLYEMTPGMTNDEIIAMLNEGRTLKPETFRFTIPEGYTIEKIADKLAAEGLIDKSAFLALADSAEARGWSSAAASVPDDEKMLHPLEGYLFPETYEMEAGSTEADILKRMMIELDRKLAQLPEDWQDVLDERNMTLHELLTIASLIEREVAVAEEQPIVASVIYNRLKEGMPLQIDATVQYALGETKERILEEDLEVDSPYNTYKIPALPPGPIASPSLSAIRAALEPEETDYLYYVTKKDGSRTHLFARTFKEHQENIRKSNAVAAQGGGGG</sequence>
<dbReference type="InterPro" id="IPR003770">
    <property type="entry name" value="MLTG-like"/>
</dbReference>
<evidence type="ECO:0000256" key="2">
    <source>
        <dbReference type="ARBA" id="ARBA00022692"/>
    </source>
</evidence>
<comment type="catalytic activity">
    <reaction evidence="7">
        <text>a peptidoglycan chain = a peptidoglycan chain with N-acetyl-1,6-anhydromuramyl-[peptide] at the reducing end + a peptidoglycan chain with N-acetylglucosamine at the non-reducing end.</text>
        <dbReference type="EC" id="4.2.2.29"/>
    </reaction>
</comment>
<dbReference type="Pfam" id="PF02618">
    <property type="entry name" value="YceG"/>
    <property type="match status" value="1"/>
</dbReference>
<organism evidence="8 9">
    <name type="scientific">Thermobacillus composti (strain DSM 18247 / JCM 13945 / KWC4)</name>
    <dbReference type="NCBI Taxonomy" id="717605"/>
    <lineage>
        <taxon>Bacteria</taxon>
        <taxon>Bacillati</taxon>
        <taxon>Bacillota</taxon>
        <taxon>Bacilli</taxon>
        <taxon>Bacillales</taxon>
        <taxon>Paenibacillaceae</taxon>
        <taxon>Thermobacillus</taxon>
    </lineage>
</organism>
<proteinExistence type="inferred from homology"/>
<dbReference type="PANTHER" id="PTHR30518">
    <property type="entry name" value="ENDOLYTIC MUREIN TRANSGLYCOSYLASE"/>
    <property type="match status" value="1"/>
</dbReference>
<comment type="similarity">
    <text evidence="7">Belongs to the transglycosylase MltG family.</text>
</comment>
<evidence type="ECO:0000256" key="7">
    <source>
        <dbReference type="HAMAP-Rule" id="MF_02065"/>
    </source>
</evidence>
<evidence type="ECO:0000256" key="5">
    <source>
        <dbReference type="ARBA" id="ARBA00023239"/>
    </source>
</evidence>
<reference evidence="9" key="1">
    <citation type="submission" date="2012-01" db="EMBL/GenBank/DDBJ databases">
        <title>Complete sequence of chromosome of Thermobacillus composti KWC4.</title>
        <authorList>
            <person name="Lucas S."/>
            <person name="Han J."/>
            <person name="Lapidus A."/>
            <person name="Cheng J.-F."/>
            <person name="Goodwin L."/>
            <person name="Pitluck S."/>
            <person name="Peters L."/>
            <person name="Ovchinnikova G."/>
            <person name="Teshima H."/>
            <person name="Detter J.C."/>
            <person name="Han C."/>
            <person name="Tapia R."/>
            <person name="Land M."/>
            <person name="Hauser L."/>
            <person name="Kyrpides N."/>
            <person name="Ivanova N."/>
            <person name="Pagani I."/>
            <person name="Anderson I."/>
            <person name="Woyke T."/>
        </authorList>
    </citation>
    <scope>NUCLEOTIDE SEQUENCE [LARGE SCALE GENOMIC DNA]</scope>
    <source>
        <strain evidence="9">DSM 18247 / JCM 13945 / KWC4</strain>
    </source>
</reference>
<feature type="transmembrane region" description="Helical" evidence="7">
    <location>
        <begin position="25"/>
        <end position="49"/>
    </location>
</feature>
<dbReference type="HAMAP" id="MF_02065">
    <property type="entry name" value="MltG"/>
    <property type="match status" value="1"/>
</dbReference>
<dbReference type="Proteomes" id="UP000010795">
    <property type="component" value="Chromosome"/>
</dbReference>
<dbReference type="KEGG" id="tco:Theco_2484"/>
<evidence type="ECO:0000256" key="6">
    <source>
        <dbReference type="ARBA" id="ARBA00023316"/>
    </source>
</evidence>
<keyword evidence="9" id="KW-1185">Reference proteome</keyword>
<dbReference type="EC" id="4.2.2.29" evidence="7"/>
<keyword evidence="7" id="KW-0997">Cell inner membrane</keyword>
<dbReference type="GO" id="GO:0009252">
    <property type="term" value="P:peptidoglycan biosynthetic process"/>
    <property type="evidence" value="ECO:0007669"/>
    <property type="project" value="UniProtKB-UniRule"/>
</dbReference>
<evidence type="ECO:0000313" key="8">
    <source>
        <dbReference type="EMBL" id="AGA58588.1"/>
    </source>
</evidence>
<dbReference type="NCBIfam" id="TIGR00247">
    <property type="entry name" value="endolytic transglycosylase MltG"/>
    <property type="match status" value="1"/>
</dbReference>
<evidence type="ECO:0000256" key="3">
    <source>
        <dbReference type="ARBA" id="ARBA00022989"/>
    </source>
</evidence>
<evidence type="ECO:0000313" key="9">
    <source>
        <dbReference type="Proteomes" id="UP000010795"/>
    </source>
</evidence>
<keyword evidence="5 7" id="KW-0456">Lyase</keyword>
<name>L0EE72_THECK</name>
<dbReference type="CDD" id="cd08010">
    <property type="entry name" value="MltG_like"/>
    <property type="match status" value="1"/>
</dbReference>
<dbReference type="GO" id="GO:0008932">
    <property type="term" value="F:lytic endotransglycosylase activity"/>
    <property type="evidence" value="ECO:0007669"/>
    <property type="project" value="UniProtKB-UniRule"/>
</dbReference>
<dbReference type="eggNOG" id="COG1559">
    <property type="taxonomic scope" value="Bacteria"/>
</dbReference>
<evidence type="ECO:0000256" key="4">
    <source>
        <dbReference type="ARBA" id="ARBA00023136"/>
    </source>
</evidence>
<gene>
    <name evidence="7" type="primary">mltG</name>
    <name evidence="8" type="ordered locus">Theco_2484</name>
</gene>
<dbReference type="GO" id="GO:0005886">
    <property type="term" value="C:plasma membrane"/>
    <property type="evidence" value="ECO:0007669"/>
    <property type="project" value="UniProtKB-SubCell"/>
</dbReference>
<comment type="function">
    <text evidence="7">Functions as a peptidoglycan terminase that cleaves nascent peptidoglycan strands endolytically to terminate their elongation.</text>
</comment>